<dbReference type="Proteomes" id="UP001295469">
    <property type="component" value="Chromosome C05"/>
</dbReference>
<proteinExistence type="predicted"/>
<feature type="transmembrane region" description="Helical" evidence="1">
    <location>
        <begin position="21"/>
        <end position="40"/>
    </location>
</feature>
<keyword evidence="1" id="KW-0812">Transmembrane</keyword>
<accession>A0A816L4M9</accession>
<evidence type="ECO:0000313" key="2">
    <source>
        <dbReference type="EMBL" id="CAF1930521.1"/>
    </source>
</evidence>
<sequence length="54" mass="6172">MTGNLRAENFWPRTGRKYFQLLASHMCMFCAACLLASFKLSCDCHKLPASLFIK</sequence>
<name>A0A816L4M9_BRANA</name>
<keyword evidence="1" id="KW-0472">Membrane</keyword>
<gene>
    <name evidence="2" type="ORF">DARMORV10_C05P38420.1</name>
</gene>
<keyword evidence="1" id="KW-1133">Transmembrane helix</keyword>
<dbReference type="EMBL" id="HG994369">
    <property type="protein sequence ID" value="CAF1930521.1"/>
    <property type="molecule type" value="Genomic_DNA"/>
</dbReference>
<protein>
    <submittedName>
        <fullName evidence="2">(rape) hypothetical protein</fullName>
    </submittedName>
</protein>
<dbReference type="AlphaFoldDB" id="A0A816L4M9"/>
<organism evidence="2">
    <name type="scientific">Brassica napus</name>
    <name type="common">Rape</name>
    <dbReference type="NCBI Taxonomy" id="3708"/>
    <lineage>
        <taxon>Eukaryota</taxon>
        <taxon>Viridiplantae</taxon>
        <taxon>Streptophyta</taxon>
        <taxon>Embryophyta</taxon>
        <taxon>Tracheophyta</taxon>
        <taxon>Spermatophyta</taxon>
        <taxon>Magnoliopsida</taxon>
        <taxon>eudicotyledons</taxon>
        <taxon>Gunneridae</taxon>
        <taxon>Pentapetalae</taxon>
        <taxon>rosids</taxon>
        <taxon>malvids</taxon>
        <taxon>Brassicales</taxon>
        <taxon>Brassicaceae</taxon>
        <taxon>Brassiceae</taxon>
        <taxon>Brassica</taxon>
    </lineage>
</organism>
<evidence type="ECO:0000256" key="1">
    <source>
        <dbReference type="SAM" id="Phobius"/>
    </source>
</evidence>
<reference evidence="2" key="1">
    <citation type="submission" date="2021-01" db="EMBL/GenBank/DDBJ databases">
        <authorList>
            <consortium name="Genoscope - CEA"/>
            <person name="William W."/>
        </authorList>
    </citation>
    <scope>NUCLEOTIDE SEQUENCE</scope>
</reference>